<keyword evidence="4" id="KW-1185">Reference proteome</keyword>
<protein>
    <submittedName>
        <fullName evidence="3">SSU ribosomal protein S6P modification protein</fullName>
    </submittedName>
</protein>
<dbReference type="InterPro" id="IPR013815">
    <property type="entry name" value="ATP_grasp_subdomain_1"/>
</dbReference>
<dbReference type="PANTHER" id="PTHR21621:SF0">
    <property type="entry name" value="BETA-CITRYLGLUTAMATE SYNTHASE B-RELATED"/>
    <property type="match status" value="1"/>
</dbReference>
<dbReference type="HOGENOM" id="CLU_075266_0_0_6"/>
<dbReference type="eggNOG" id="COG0189">
    <property type="taxonomic scope" value="Bacteria"/>
</dbReference>
<dbReference type="SUPFAM" id="SSF56059">
    <property type="entry name" value="Glutathione synthetase ATP-binding domain-like"/>
    <property type="match status" value="1"/>
</dbReference>
<sequence>MNLITFDALRSYRMSGLRYIKPERMRDHIDDIQAADGVLFPEYWQVNSLVYGLGAKIFPSVASYMIGHDKVEMTRCFEMVAPAHVPVTLIRANTPSNAQEVWDSMDLPFVVKIPRSSMGQGVFLIETYDQFQDYLDQSPVIYAQEYLPIDRDLRIIWVGDQIIGGYWRNQAPQGFYNNVSKGGTIERGLVPLEARNLVEHLATSLGIDHGGFDIAMVGSHPFVFEFNRLFGNQGLVGAQEQIDNQIRDYLNRQWGSDDDSPNPEQPLPEAV</sequence>
<evidence type="ECO:0000313" key="4">
    <source>
        <dbReference type="Proteomes" id="UP000006683"/>
    </source>
</evidence>
<evidence type="ECO:0000313" key="3">
    <source>
        <dbReference type="EMBL" id="ADN77312.1"/>
    </source>
</evidence>
<dbReference type="GO" id="GO:0018169">
    <property type="term" value="F:ribosomal S6-glutamic acid ligase activity"/>
    <property type="evidence" value="ECO:0007669"/>
    <property type="project" value="TreeGrafter"/>
</dbReference>
<dbReference type="Pfam" id="PF08443">
    <property type="entry name" value="RimK"/>
    <property type="match status" value="1"/>
</dbReference>
<evidence type="ECO:0000256" key="1">
    <source>
        <dbReference type="SAM" id="MobiDB-lite"/>
    </source>
</evidence>
<feature type="region of interest" description="Disordered" evidence="1">
    <location>
        <begin position="252"/>
        <end position="271"/>
    </location>
</feature>
<feature type="domain" description="ATP-grasp fold RimK-type" evidence="2">
    <location>
        <begin position="80"/>
        <end position="235"/>
    </location>
</feature>
<dbReference type="PANTHER" id="PTHR21621">
    <property type="entry name" value="RIBOSOMAL PROTEIN S6 MODIFICATION PROTEIN"/>
    <property type="match status" value="1"/>
</dbReference>
<dbReference type="Proteomes" id="UP000006683">
    <property type="component" value="Chromosome"/>
</dbReference>
<dbReference type="InterPro" id="IPR013651">
    <property type="entry name" value="ATP-grasp_RimK-type"/>
</dbReference>
<dbReference type="GO" id="GO:0005524">
    <property type="term" value="F:ATP binding"/>
    <property type="evidence" value="ECO:0007669"/>
    <property type="project" value="InterPro"/>
</dbReference>
<dbReference type="GO" id="GO:0005737">
    <property type="term" value="C:cytoplasm"/>
    <property type="evidence" value="ECO:0007669"/>
    <property type="project" value="TreeGrafter"/>
</dbReference>
<dbReference type="GO" id="GO:0009432">
    <property type="term" value="P:SOS response"/>
    <property type="evidence" value="ECO:0007669"/>
    <property type="project" value="TreeGrafter"/>
</dbReference>
<dbReference type="Gene3D" id="3.30.1490.20">
    <property type="entry name" value="ATP-grasp fold, A domain"/>
    <property type="match status" value="1"/>
</dbReference>
<gene>
    <name evidence="3" type="ordered locus">Fbal_3113</name>
</gene>
<dbReference type="STRING" id="550540.Fbal_3113"/>
<organism evidence="3 4">
    <name type="scientific">Ferrimonas balearica (strain DSM 9799 / CCM 4581 / KCTC 23876 / PAT)</name>
    <dbReference type="NCBI Taxonomy" id="550540"/>
    <lineage>
        <taxon>Bacteria</taxon>
        <taxon>Pseudomonadati</taxon>
        <taxon>Pseudomonadota</taxon>
        <taxon>Gammaproteobacteria</taxon>
        <taxon>Alteromonadales</taxon>
        <taxon>Ferrimonadaceae</taxon>
        <taxon>Ferrimonas</taxon>
    </lineage>
</organism>
<name>E1SUK5_FERBD</name>
<dbReference type="Gene3D" id="3.30.470.20">
    <property type="entry name" value="ATP-grasp fold, B domain"/>
    <property type="match status" value="1"/>
</dbReference>
<dbReference type="GeneID" id="67183333"/>
<dbReference type="AlphaFoldDB" id="E1SUK5"/>
<reference evidence="3 4" key="1">
    <citation type="journal article" date="2010" name="Stand. Genomic Sci.">
        <title>Complete genome sequence of Ferrimonas balearica type strain (PAT).</title>
        <authorList>
            <person name="Nolan M."/>
            <person name="Sikorski J."/>
            <person name="Davenport K."/>
            <person name="Lucas S."/>
            <person name="Glavina Del Rio T."/>
            <person name="Tice H."/>
            <person name="Cheng J."/>
            <person name="Goodwin L."/>
            <person name="Pitluck S."/>
            <person name="Liolios K."/>
            <person name="Ivanova N."/>
            <person name="Mavromatis K."/>
            <person name="Ovchinnikova G."/>
            <person name="Pati A."/>
            <person name="Chen A."/>
            <person name="Palaniappan K."/>
            <person name="Land M."/>
            <person name="Hauser L."/>
            <person name="Chang Y."/>
            <person name="Jeffries C."/>
            <person name="Tapia R."/>
            <person name="Brettin T."/>
            <person name="Detter J."/>
            <person name="Han C."/>
            <person name="Yasawong M."/>
            <person name="Rohde M."/>
            <person name="Tindall B."/>
            <person name="Goker M."/>
            <person name="Woyke T."/>
            <person name="Bristow J."/>
            <person name="Eisen J."/>
            <person name="Markowitz V."/>
            <person name="Hugenholtz P."/>
            <person name="Kyrpides N."/>
            <person name="Klenk H."/>
            <person name="Lapidus A."/>
        </authorList>
    </citation>
    <scope>NUCLEOTIDE SEQUENCE [LARGE SCALE GENOMIC DNA]</scope>
    <source>
        <strain evidence="4">DSM 9799 / CCM 4581 / KCTC 23876 / PAT</strain>
    </source>
</reference>
<accession>E1SUK5</accession>
<dbReference type="KEGG" id="fbl:Fbal_3113"/>
<evidence type="ECO:0000259" key="2">
    <source>
        <dbReference type="Pfam" id="PF08443"/>
    </source>
</evidence>
<dbReference type="OrthoDB" id="1704979at2"/>
<proteinExistence type="predicted"/>
<dbReference type="RefSeq" id="WP_013346618.1">
    <property type="nucleotide sequence ID" value="NC_014541.1"/>
</dbReference>
<dbReference type="EMBL" id="CP002209">
    <property type="protein sequence ID" value="ADN77312.1"/>
    <property type="molecule type" value="Genomic_DNA"/>
</dbReference>